<accession>A0A2G8BAD9</accession>
<protein>
    <submittedName>
        <fullName evidence="1">Uncharacterized protein</fullName>
    </submittedName>
</protein>
<keyword evidence="2" id="KW-1185">Reference proteome</keyword>
<dbReference type="AlphaFoldDB" id="A0A2G8BAD9"/>
<sequence>MRPQAASPAGAAYDISRVDRVKDDLPPGFAGEAEPSKTLTQQDIASSGITAFTGAQVDPPQCRAVLVPPHVEPSVGTQAAGVRGQGDQGNIYIVAMRLPQPVRASQPPAGCDRVSVSGSPKASGTAERIAAPSIAGVTTTGAKLSVDAAEDPDYVFTAALDDQTSVVVMGSTDAQLNPQGLLSDLLVKATSAVRGR</sequence>
<dbReference type="Pfam" id="PF18702">
    <property type="entry name" value="DUF5642"/>
    <property type="match status" value="1"/>
</dbReference>
<dbReference type="EMBL" id="AP024237">
    <property type="protein sequence ID" value="BCO36882.1"/>
    <property type="molecule type" value="Genomic_DNA"/>
</dbReference>
<dbReference type="InterPro" id="IPR041313">
    <property type="entry name" value="DUF5642"/>
</dbReference>
<evidence type="ECO:0000313" key="1">
    <source>
        <dbReference type="EMBL" id="BCO36882.1"/>
    </source>
</evidence>
<proteinExistence type="predicted"/>
<dbReference type="OrthoDB" id="4622949at2"/>
<organism evidence="1 2">
    <name type="scientific">Mycobacterium heckeshornense</name>
    <dbReference type="NCBI Taxonomy" id="110505"/>
    <lineage>
        <taxon>Bacteria</taxon>
        <taxon>Bacillati</taxon>
        <taxon>Actinomycetota</taxon>
        <taxon>Actinomycetes</taxon>
        <taxon>Mycobacteriales</taxon>
        <taxon>Mycobacteriaceae</taxon>
        <taxon>Mycobacterium</taxon>
    </lineage>
</organism>
<evidence type="ECO:0000313" key="2">
    <source>
        <dbReference type="Proteomes" id="UP000595446"/>
    </source>
</evidence>
<gene>
    <name evidence="1" type="ORF">MHEC_33150</name>
</gene>
<name>A0A2G8BAD9_9MYCO</name>
<dbReference type="Proteomes" id="UP000595446">
    <property type="component" value="Chromosome"/>
</dbReference>
<reference evidence="1 2" key="1">
    <citation type="submission" date="2020-12" db="EMBL/GenBank/DDBJ databases">
        <title>Complete genome sequence of Mycobacterium heckeshornense JCM 15655T, closely related to a pathogenic non-tuberculous mycobacterial species Mycobacterium xenopi.</title>
        <authorList>
            <person name="Yoshida M."/>
            <person name="Fukano H."/>
            <person name="Asakura T."/>
            <person name="Suzuki M."/>
            <person name="Hoshino Y."/>
        </authorList>
    </citation>
    <scope>NUCLEOTIDE SEQUENCE [LARGE SCALE GENOMIC DNA]</scope>
    <source>
        <strain evidence="1 2">JCM 15655</strain>
    </source>
</reference>